<dbReference type="Gene3D" id="2.20.110.10">
    <property type="entry name" value="Histone H3 K4-specific methyltransferase SET7/9 N-terminal domain"/>
    <property type="match status" value="2"/>
</dbReference>
<dbReference type="SUPFAM" id="SSF82185">
    <property type="entry name" value="Histone H3 K4-specific methyltransferase SET7/9 N-terminal domain"/>
    <property type="match status" value="1"/>
</dbReference>
<dbReference type="InterPro" id="IPR003409">
    <property type="entry name" value="MORN"/>
</dbReference>
<name>A0ABP3TZL7_9FLAO</name>
<keyword evidence="1" id="KW-0677">Repeat</keyword>
<proteinExistence type="predicted"/>
<dbReference type="RefSeq" id="WP_343912383.1">
    <property type="nucleotide sequence ID" value="NZ_BAAAGE010000002.1"/>
</dbReference>
<organism evidence="2 3">
    <name type="scientific">Aquimarina litoralis</name>
    <dbReference type="NCBI Taxonomy" id="584605"/>
    <lineage>
        <taxon>Bacteria</taxon>
        <taxon>Pseudomonadati</taxon>
        <taxon>Bacteroidota</taxon>
        <taxon>Flavobacteriia</taxon>
        <taxon>Flavobacteriales</taxon>
        <taxon>Flavobacteriaceae</taxon>
        <taxon>Aquimarina</taxon>
    </lineage>
</organism>
<reference evidence="3" key="1">
    <citation type="journal article" date="2019" name="Int. J. Syst. Evol. Microbiol.">
        <title>The Global Catalogue of Microorganisms (GCM) 10K type strain sequencing project: providing services to taxonomists for standard genome sequencing and annotation.</title>
        <authorList>
            <consortium name="The Broad Institute Genomics Platform"/>
            <consortium name="The Broad Institute Genome Sequencing Center for Infectious Disease"/>
            <person name="Wu L."/>
            <person name="Ma J."/>
        </authorList>
    </citation>
    <scope>NUCLEOTIDE SEQUENCE [LARGE SCALE GENOMIC DNA]</scope>
    <source>
        <strain evidence="3">JCM 15974</strain>
    </source>
</reference>
<evidence type="ECO:0008006" key="4">
    <source>
        <dbReference type="Google" id="ProtNLM"/>
    </source>
</evidence>
<evidence type="ECO:0000256" key="1">
    <source>
        <dbReference type="ARBA" id="ARBA00022737"/>
    </source>
</evidence>
<evidence type="ECO:0000313" key="2">
    <source>
        <dbReference type="EMBL" id="GAA0721214.1"/>
    </source>
</evidence>
<accession>A0ABP3TZL7</accession>
<dbReference type="SMART" id="SM00698">
    <property type="entry name" value="MORN"/>
    <property type="match status" value="3"/>
</dbReference>
<dbReference type="EMBL" id="BAAAGE010000002">
    <property type="protein sequence ID" value="GAA0721214.1"/>
    <property type="molecule type" value="Genomic_DNA"/>
</dbReference>
<gene>
    <name evidence="2" type="ORF">GCM10009430_22230</name>
</gene>
<comment type="caution">
    <text evidence="2">The sequence shown here is derived from an EMBL/GenBank/DDBJ whole genome shotgun (WGS) entry which is preliminary data.</text>
</comment>
<evidence type="ECO:0000313" key="3">
    <source>
        <dbReference type="Proteomes" id="UP001501758"/>
    </source>
</evidence>
<dbReference type="PANTHER" id="PTHR43215:SF14">
    <property type="entry name" value="RADIAL SPOKE HEAD 1 HOMOLOG"/>
    <property type="match status" value="1"/>
</dbReference>
<dbReference type="Pfam" id="PF02493">
    <property type="entry name" value="MORN"/>
    <property type="match status" value="4"/>
</dbReference>
<keyword evidence="3" id="KW-1185">Reference proteome</keyword>
<dbReference type="Proteomes" id="UP001501758">
    <property type="component" value="Unassembled WGS sequence"/>
</dbReference>
<protein>
    <recommendedName>
        <fullName evidence="4">MORN repeat-containing protein</fullName>
    </recommendedName>
</protein>
<sequence>MKLKKTTLVLYGLLLTAVIVAVSGKFKEQKLRKELKETQEKELQISEQIDSRNDLLEIDSLLIKGNYAAALKAYKNKTINDNNNKPLQLRIQLAERFIALSQASTVQDSSVVESIEESEAVVETDSPYEIRKYDSLSFVLAKVKAQLNRVKKKQQKKSYGEYLTFTNRKKHKVHYVGQVKNDKASGYGIAFFDTGSRYEGEWKENLRHGEGAFYWTDGQSYEGQYLNDRRNGKGTYSWPNGEKYIGLWKDDQRNGAGVFYGKNNKIITEGVWKNDKLVEENKSKK</sequence>
<dbReference type="PANTHER" id="PTHR43215">
    <property type="entry name" value="RADIAL SPOKE HEAD 1 HOMOLOG"/>
    <property type="match status" value="1"/>
</dbReference>